<dbReference type="GO" id="GO:0005886">
    <property type="term" value="C:plasma membrane"/>
    <property type="evidence" value="ECO:0007669"/>
    <property type="project" value="UniProtKB-SubCell"/>
</dbReference>
<dbReference type="InterPro" id="IPR002798">
    <property type="entry name" value="SpoIIM-like"/>
</dbReference>
<dbReference type="STRING" id="1612202.SAMN05421734_102471"/>
<feature type="transmembrane region" description="Helical" evidence="2">
    <location>
        <begin position="119"/>
        <end position="137"/>
    </location>
</feature>
<dbReference type="RefSeq" id="WP_176759208.1">
    <property type="nucleotide sequence ID" value="NZ_FMYI01000002.1"/>
</dbReference>
<comment type="subcellular location">
    <subcellularLocation>
        <location evidence="1">Cell membrane</location>
        <topology evidence="1">Multi-pass membrane protein</topology>
    </subcellularLocation>
    <text evidence="1">Localizes to the sporulation septum and to the second division site within the mother cell. Before the start of engulfment localizes to the septal midpoint, then spreads throughout the septum prior to becoming enriched at the leading edge of the engulfing membrane, where it remains until the completion of membrane migration. Some remain partially trapped at the septum during engulfment and upon completion of engulfment become dispersed in the outer forespore membrane. Localization of the MPD complex to the septal membrane is dependent on SpoIIB.</text>
</comment>
<comment type="function">
    <text evidence="1">Required for complete septum migration and engulfment of the forespore compartment during sporulation. Required for stabilizing and recruiting of SpoIIP to the septal membrane.</text>
</comment>
<reference evidence="4" key="1">
    <citation type="submission" date="2016-09" db="EMBL/GenBank/DDBJ databases">
        <authorList>
            <person name="Varghese N."/>
            <person name="Submissions S."/>
        </authorList>
    </citation>
    <scope>NUCLEOTIDE SEQUENCE [LARGE SCALE GENOMIC DNA]</scope>
    <source>
        <strain evidence="4">S5</strain>
    </source>
</reference>
<keyword evidence="1 2" id="KW-0472">Membrane</keyword>
<dbReference type="PIRSF" id="PIRSF038973">
    <property type="entry name" value="SpoIIM"/>
    <property type="match status" value="1"/>
</dbReference>
<comment type="subunit">
    <text evidence="1">Component of the MPD complex composed of SpoIIM, SpoIIP and SpoIID.</text>
</comment>
<keyword evidence="1 2" id="KW-0812">Transmembrane</keyword>
<keyword evidence="1" id="KW-1003">Cell membrane</keyword>
<proteinExistence type="predicted"/>
<feature type="transmembrane region" description="Helical" evidence="2">
    <location>
        <begin position="83"/>
        <end position="107"/>
    </location>
</feature>
<evidence type="ECO:0000256" key="1">
    <source>
        <dbReference type="PIRNR" id="PIRNR038973"/>
    </source>
</evidence>
<evidence type="ECO:0000256" key="2">
    <source>
        <dbReference type="SAM" id="Phobius"/>
    </source>
</evidence>
<keyword evidence="1" id="KW-0749">Sporulation</keyword>
<name>A0A1G6HCC7_9BACI</name>
<feature type="transmembrane region" description="Helical" evidence="2">
    <location>
        <begin position="178"/>
        <end position="198"/>
    </location>
</feature>
<dbReference type="InterPro" id="IPR014196">
    <property type="entry name" value="SpoIIM"/>
</dbReference>
<evidence type="ECO:0000313" key="4">
    <source>
        <dbReference type="Proteomes" id="UP000242949"/>
    </source>
</evidence>
<protein>
    <recommendedName>
        <fullName evidence="1">Stage II sporulation protein M</fullName>
    </recommendedName>
</protein>
<keyword evidence="4" id="KW-1185">Reference proteome</keyword>
<gene>
    <name evidence="3" type="ORF">SAMN05421734_102471</name>
</gene>
<dbReference type="Pfam" id="PF01944">
    <property type="entry name" value="SpoIIM"/>
    <property type="match status" value="1"/>
</dbReference>
<accession>A0A1G6HCC7</accession>
<dbReference type="EMBL" id="FMYI01000002">
    <property type="protein sequence ID" value="SDB91803.1"/>
    <property type="molecule type" value="Genomic_DNA"/>
</dbReference>
<dbReference type="AlphaFoldDB" id="A0A1G6HCC7"/>
<organism evidence="3 4">
    <name type="scientific">Pelagirhabdus alkalitolerans</name>
    <dbReference type="NCBI Taxonomy" id="1612202"/>
    <lineage>
        <taxon>Bacteria</taxon>
        <taxon>Bacillati</taxon>
        <taxon>Bacillota</taxon>
        <taxon>Bacilli</taxon>
        <taxon>Bacillales</taxon>
        <taxon>Bacillaceae</taxon>
        <taxon>Pelagirhabdus</taxon>
    </lineage>
</organism>
<feature type="transmembrane region" description="Helical" evidence="2">
    <location>
        <begin position="20"/>
        <end position="46"/>
    </location>
</feature>
<dbReference type="NCBIfam" id="TIGR02831">
    <property type="entry name" value="spo_II_M"/>
    <property type="match status" value="1"/>
</dbReference>
<sequence>MAYINNILDSFLARHIQCHYLHYVFIFVLFVMGLIFGALLVVFMHFTQSQELLFFIEQYFDRIIEHPSLLSDLNFTNYFYEHLIYLLILYGVGLSIIGMPLIFLFIFSKGLFMGFTIGFFVHHYGFSGLACSVLLLLPKNIVFIPLYLIASTLAMICSIYLIKRMTDRRFHKFTIKPFLRYSLAFVFFLCIAGIVSMIESSVNHLLVEQAIQFINLE</sequence>
<feature type="transmembrane region" description="Helical" evidence="2">
    <location>
        <begin position="143"/>
        <end position="162"/>
    </location>
</feature>
<dbReference type="Proteomes" id="UP000242949">
    <property type="component" value="Unassembled WGS sequence"/>
</dbReference>
<dbReference type="GO" id="GO:0030435">
    <property type="term" value="P:sporulation resulting in formation of a cellular spore"/>
    <property type="evidence" value="ECO:0007669"/>
    <property type="project" value="UniProtKB-KW"/>
</dbReference>
<evidence type="ECO:0000313" key="3">
    <source>
        <dbReference type="EMBL" id="SDB91803.1"/>
    </source>
</evidence>
<keyword evidence="2" id="KW-1133">Transmembrane helix</keyword>